<evidence type="ECO:0000256" key="1">
    <source>
        <dbReference type="SAM" id="MobiDB-lite"/>
    </source>
</evidence>
<name>A0A9P4MWW0_9PLEO</name>
<proteinExistence type="predicted"/>
<keyword evidence="3" id="KW-1185">Reference proteome</keyword>
<evidence type="ECO:0008006" key="4">
    <source>
        <dbReference type="Google" id="ProtNLM"/>
    </source>
</evidence>
<dbReference type="Proteomes" id="UP000799536">
    <property type="component" value="Unassembled WGS sequence"/>
</dbReference>
<accession>A0A9P4MWW0</accession>
<evidence type="ECO:0000313" key="2">
    <source>
        <dbReference type="EMBL" id="KAF2202568.1"/>
    </source>
</evidence>
<dbReference type="Gene3D" id="1.25.40.10">
    <property type="entry name" value="Tetratricopeptide repeat domain"/>
    <property type="match status" value="1"/>
</dbReference>
<feature type="compositionally biased region" description="Basic and acidic residues" evidence="1">
    <location>
        <begin position="1"/>
        <end position="23"/>
    </location>
</feature>
<organism evidence="2 3">
    <name type="scientific">Delitschia confertaspora ATCC 74209</name>
    <dbReference type="NCBI Taxonomy" id="1513339"/>
    <lineage>
        <taxon>Eukaryota</taxon>
        <taxon>Fungi</taxon>
        <taxon>Dikarya</taxon>
        <taxon>Ascomycota</taxon>
        <taxon>Pezizomycotina</taxon>
        <taxon>Dothideomycetes</taxon>
        <taxon>Pleosporomycetidae</taxon>
        <taxon>Pleosporales</taxon>
        <taxon>Delitschiaceae</taxon>
        <taxon>Delitschia</taxon>
    </lineage>
</organism>
<evidence type="ECO:0000313" key="3">
    <source>
        <dbReference type="Proteomes" id="UP000799536"/>
    </source>
</evidence>
<feature type="region of interest" description="Disordered" evidence="1">
    <location>
        <begin position="1"/>
        <end position="43"/>
    </location>
</feature>
<dbReference type="OrthoDB" id="5986190at2759"/>
<protein>
    <recommendedName>
        <fullName evidence="4">Tetratricopeptide repeat protein</fullName>
    </recommendedName>
</protein>
<dbReference type="InterPro" id="IPR011990">
    <property type="entry name" value="TPR-like_helical_dom_sf"/>
</dbReference>
<gene>
    <name evidence="2" type="ORF">GQ43DRAFT_501385</name>
</gene>
<dbReference type="EMBL" id="ML993932">
    <property type="protein sequence ID" value="KAF2202568.1"/>
    <property type="molecule type" value="Genomic_DNA"/>
</dbReference>
<reference evidence="2" key="1">
    <citation type="journal article" date="2020" name="Stud. Mycol.">
        <title>101 Dothideomycetes genomes: a test case for predicting lifestyles and emergence of pathogens.</title>
        <authorList>
            <person name="Haridas S."/>
            <person name="Albert R."/>
            <person name="Binder M."/>
            <person name="Bloem J."/>
            <person name="Labutti K."/>
            <person name="Salamov A."/>
            <person name="Andreopoulos B."/>
            <person name="Baker S."/>
            <person name="Barry K."/>
            <person name="Bills G."/>
            <person name="Bluhm B."/>
            <person name="Cannon C."/>
            <person name="Castanera R."/>
            <person name="Culley D."/>
            <person name="Daum C."/>
            <person name="Ezra D."/>
            <person name="Gonzalez J."/>
            <person name="Henrissat B."/>
            <person name="Kuo A."/>
            <person name="Liang C."/>
            <person name="Lipzen A."/>
            <person name="Lutzoni F."/>
            <person name="Magnuson J."/>
            <person name="Mondo S."/>
            <person name="Nolan M."/>
            <person name="Ohm R."/>
            <person name="Pangilinan J."/>
            <person name="Park H.-J."/>
            <person name="Ramirez L."/>
            <person name="Alfaro M."/>
            <person name="Sun H."/>
            <person name="Tritt A."/>
            <person name="Yoshinaga Y."/>
            <person name="Zwiers L.-H."/>
            <person name="Turgeon B."/>
            <person name="Goodwin S."/>
            <person name="Spatafora J."/>
            <person name="Crous P."/>
            <person name="Grigoriev I."/>
        </authorList>
    </citation>
    <scope>NUCLEOTIDE SEQUENCE</scope>
    <source>
        <strain evidence="2">ATCC 74209</strain>
    </source>
</reference>
<dbReference type="AlphaFoldDB" id="A0A9P4MWW0"/>
<sequence>MHDNGDKKECTQREAPKHADPHGRPGVNIAEAGAVGRSRRAGSINDIDKTVLRKEHPNILTNMANMTFIYANQGRWKEAEELNMQVIKMFKRCSERSIQTR</sequence>
<comment type="caution">
    <text evidence="2">The sequence shown here is derived from an EMBL/GenBank/DDBJ whole genome shotgun (WGS) entry which is preliminary data.</text>
</comment>